<dbReference type="EMBL" id="VSSQ01025173">
    <property type="protein sequence ID" value="MPM73135.1"/>
    <property type="molecule type" value="Genomic_DNA"/>
</dbReference>
<evidence type="ECO:0008006" key="3">
    <source>
        <dbReference type="Google" id="ProtNLM"/>
    </source>
</evidence>
<accession>A0A645C6E3</accession>
<keyword evidence="1" id="KW-0472">Membrane</keyword>
<dbReference type="AlphaFoldDB" id="A0A645C6E3"/>
<keyword evidence="1" id="KW-1133">Transmembrane helix</keyword>
<reference evidence="2" key="1">
    <citation type="submission" date="2019-08" db="EMBL/GenBank/DDBJ databases">
        <authorList>
            <person name="Kucharzyk K."/>
            <person name="Murdoch R.W."/>
            <person name="Higgins S."/>
            <person name="Loffler F."/>
        </authorList>
    </citation>
    <scope>NUCLEOTIDE SEQUENCE</scope>
</reference>
<proteinExistence type="predicted"/>
<evidence type="ECO:0000313" key="2">
    <source>
        <dbReference type="EMBL" id="MPM73135.1"/>
    </source>
</evidence>
<comment type="caution">
    <text evidence="2">The sequence shown here is derived from an EMBL/GenBank/DDBJ whole genome shotgun (WGS) entry which is preliminary data.</text>
</comment>
<feature type="transmembrane region" description="Helical" evidence="1">
    <location>
        <begin position="44"/>
        <end position="66"/>
    </location>
</feature>
<protein>
    <recommendedName>
        <fullName evidence="3">Major facilitator superfamily (MFS) profile domain-containing protein</fullName>
    </recommendedName>
</protein>
<dbReference type="InterPro" id="IPR036259">
    <property type="entry name" value="MFS_trans_sf"/>
</dbReference>
<organism evidence="2">
    <name type="scientific">bioreactor metagenome</name>
    <dbReference type="NCBI Taxonomy" id="1076179"/>
    <lineage>
        <taxon>unclassified sequences</taxon>
        <taxon>metagenomes</taxon>
        <taxon>ecological metagenomes</taxon>
    </lineage>
</organism>
<feature type="transmembrane region" description="Helical" evidence="1">
    <location>
        <begin position="72"/>
        <end position="92"/>
    </location>
</feature>
<keyword evidence="1" id="KW-0812">Transmembrane</keyword>
<gene>
    <name evidence="2" type="ORF">SDC9_120111</name>
</gene>
<feature type="transmembrane region" description="Helical" evidence="1">
    <location>
        <begin position="6"/>
        <end position="23"/>
    </location>
</feature>
<name>A0A645C6E3_9ZZZZ</name>
<dbReference type="SUPFAM" id="SSF103473">
    <property type="entry name" value="MFS general substrate transporter"/>
    <property type="match status" value="1"/>
</dbReference>
<sequence>MLHLSYAALAVALYLGIYILENLRKPMGIAYVSERMDQTSLASGLSVESQAESLFAAGIALLLGWMSTRYGVGLGILIVSAICLGLGLLLKLPKESQVLQKS</sequence>
<evidence type="ECO:0000256" key="1">
    <source>
        <dbReference type="SAM" id="Phobius"/>
    </source>
</evidence>